<evidence type="ECO:0000313" key="1">
    <source>
        <dbReference type="EMBL" id="KAI9917764.1"/>
    </source>
</evidence>
<reference evidence="1 2" key="1">
    <citation type="journal article" date="2022" name="bioRxiv">
        <title>The genome of the oomycete Peronosclerospora sorghi, a cosmopolitan pathogen of maize and sorghum, is inflated with dispersed pseudogenes.</title>
        <authorList>
            <person name="Fletcher K."/>
            <person name="Martin F."/>
            <person name="Isakeit T."/>
            <person name="Cavanaugh K."/>
            <person name="Magill C."/>
            <person name="Michelmore R."/>
        </authorList>
    </citation>
    <scope>NUCLEOTIDE SEQUENCE [LARGE SCALE GENOMIC DNA]</scope>
    <source>
        <strain evidence="1">P6</strain>
    </source>
</reference>
<organism evidence="1 2">
    <name type="scientific">Peronosclerospora sorghi</name>
    <dbReference type="NCBI Taxonomy" id="230839"/>
    <lineage>
        <taxon>Eukaryota</taxon>
        <taxon>Sar</taxon>
        <taxon>Stramenopiles</taxon>
        <taxon>Oomycota</taxon>
        <taxon>Peronosporomycetes</taxon>
        <taxon>Peronosporales</taxon>
        <taxon>Peronosporaceae</taxon>
        <taxon>Peronosclerospora</taxon>
    </lineage>
</organism>
<keyword evidence="2" id="KW-1185">Reference proteome</keyword>
<dbReference type="Proteomes" id="UP001163321">
    <property type="component" value="Chromosome 13"/>
</dbReference>
<gene>
    <name evidence="1" type="ORF">PsorP6_013354</name>
</gene>
<accession>A0ACC0WI87</accession>
<comment type="caution">
    <text evidence="1">The sequence shown here is derived from an EMBL/GenBank/DDBJ whole genome shotgun (WGS) entry which is preliminary data.</text>
</comment>
<proteinExistence type="predicted"/>
<sequence length="61" mass="7320">MSCKREWNEGQEPYVRSAYAEANTILRDLHHLLQLRKFQAERRRSRAINMRAKLCSKQCNN</sequence>
<dbReference type="EMBL" id="CM047592">
    <property type="protein sequence ID" value="KAI9917764.1"/>
    <property type="molecule type" value="Genomic_DNA"/>
</dbReference>
<protein>
    <submittedName>
        <fullName evidence="1">Uncharacterized protein</fullName>
    </submittedName>
</protein>
<name>A0ACC0WI87_9STRA</name>
<evidence type="ECO:0000313" key="2">
    <source>
        <dbReference type="Proteomes" id="UP001163321"/>
    </source>
</evidence>